<comment type="caution">
    <text evidence="1">The sequence shown here is derived from an EMBL/GenBank/DDBJ whole genome shotgun (WGS) entry which is preliminary data.</text>
</comment>
<dbReference type="AlphaFoldDB" id="A0A7C4AJZ2"/>
<dbReference type="InterPro" id="IPR029062">
    <property type="entry name" value="Class_I_gatase-like"/>
</dbReference>
<dbReference type="PANTHER" id="PTHR43235">
    <property type="entry name" value="GLUTAMINE AMIDOTRANSFERASE PB2B2.05-RELATED"/>
    <property type="match status" value="1"/>
</dbReference>
<evidence type="ECO:0000313" key="1">
    <source>
        <dbReference type="EMBL" id="HGG99898.1"/>
    </source>
</evidence>
<dbReference type="Gene3D" id="3.40.50.880">
    <property type="match status" value="1"/>
</dbReference>
<proteinExistence type="predicted"/>
<accession>A0A7C4AJZ2</accession>
<dbReference type="InterPro" id="IPR044668">
    <property type="entry name" value="PuuD-like"/>
</dbReference>
<dbReference type="Pfam" id="PF07722">
    <property type="entry name" value="Peptidase_C26"/>
    <property type="match status" value="1"/>
</dbReference>
<dbReference type="EMBL" id="DTHO01000060">
    <property type="protein sequence ID" value="HGG99898.1"/>
    <property type="molecule type" value="Genomic_DNA"/>
</dbReference>
<dbReference type="PANTHER" id="PTHR43235:SF1">
    <property type="entry name" value="GLUTAMINE AMIDOTRANSFERASE PB2B2.05-RELATED"/>
    <property type="match status" value="1"/>
</dbReference>
<dbReference type="GO" id="GO:0005829">
    <property type="term" value="C:cytosol"/>
    <property type="evidence" value="ECO:0007669"/>
    <property type="project" value="TreeGrafter"/>
</dbReference>
<dbReference type="SUPFAM" id="SSF52317">
    <property type="entry name" value="Class I glutamine amidotransferase-like"/>
    <property type="match status" value="1"/>
</dbReference>
<sequence length="217" mass="24955">MKRLIGITCDIDQKKFYLNRDYILSIIKYGFTPFIILPDMILNTNEMHRILSLLSGLIISGGADINPELYGEKNISCRKLVSEERLKAEIKLLECFKETGKPVVGICYGMQLMNVFFGGTLYQNLKTEINHEEGFHEVEIFKSFPLKKGIYTVNSSHHQAVKVPGEDLEVFCRSKDGIIEGFYLKKHPFFVGVQWHPERDSGEASLMLWQSFIKKIK</sequence>
<keyword evidence="1" id="KW-0378">Hydrolase</keyword>
<name>A0A7C4AJZ2_9BACT</name>
<dbReference type="GO" id="GO:0033969">
    <property type="term" value="F:gamma-glutamyl-gamma-aminobutyrate hydrolase activity"/>
    <property type="evidence" value="ECO:0007669"/>
    <property type="project" value="TreeGrafter"/>
</dbReference>
<reference evidence="1" key="1">
    <citation type="journal article" date="2020" name="mSystems">
        <title>Genome- and Community-Level Interaction Insights into Carbon Utilization and Element Cycling Functions of Hydrothermarchaeota in Hydrothermal Sediment.</title>
        <authorList>
            <person name="Zhou Z."/>
            <person name="Liu Y."/>
            <person name="Xu W."/>
            <person name="Pan J."/>
            <person name="Luo Z.H."/>
            <person name="Li M."/>
        </authorList>
    </citation>
    <scope>NUCLEOTIDE SEQUENCE [LARGE SCALE GENOMIC DNA]</scope>
    <source>
        <strain evidence="1">SpSt-788</strain>
    </source>
</reference>
<protein>
    <submittedName>
        <fullName evidence="1">Gamma-glutamyl-gamma-aminobutyrate hydrolase family protein</fullName>
    </submittedName>
</protein>
<dbReference type="PROSITE" id="PS51273">
    <property type="entry name" value="GATASE_TYPE_1"/>
    <property type="match status" value="1"/>
</dbReference>
<organism evidence="1">
    <name type="scientific">Thermodesulfovibrio aggregans</name>
    <dbReference type="NCBI Taxonomy" id="86166"/>
    <lineage>
        <taxon>Bacteria</taxon>
        <taxon>Pseudomonadati</taxon>
        <taxon>Nitrospirota</taxon>
        <taxon>Thermodesulfovibrionia</taxon>
        <taxon>Thermodesulfovibrionales</taxon>
        <taxon>Thermodesulfovibrionaceae</taxon>
        <taxon>Thermodesulfovibrio</taxon>
    </lineage>
</organism>
<gene>
    <name evidence="1" type="ORF">ENV75_05575</name>
</gene>
<dbReference type="CDD" id="cd01745">
    <property type="entry name" value="GATase1_2"/>
    <property type="match status" value="1"/>
</dbReference>
<dbReference type="InterPro" id="IPR011697">
    <property type="entry name" value="Peptidase_C26"/>
</dbReference>
<dbReference type="GO" id="GO:0006598">
    <property type="term" value="P:polyamine catabolic process"/>
    <property type="evidence" value="ECO:0007669"/>
    <property type="project" value="TreeGrafter"/>
</dbReference>